<evidence type="ECO:0000313" key="2">
    <source>
        <dbReference type="Proteomes" id="UP001440984"/>
    </source>
</evidence>
<dbReference type="RefSeq" id="WP_348947321.1">
    <property type="nucleotide sequence ID" value="NZ_JBDZYD010000001.1"/>
</dbReference>
<accession>A0ABV0L988</accession>
<organism evidence="1 2">
    <name type="scientific">Amycolatopsis melonis</name>
    <dbReference type="NCBI Taxonomy" id="3156488"/>
    <lineage>
        <taxon>Bacteria</taxon>
        <taxon>Bacillati</taxon>
        <taxon>Actinomycetota</taxon>
        <taxon>Actinomycetes</taxon>
        <taxon>Pseudonocardiales</taxon>
        <taxon>Pseudonocardiaceae</taxon>
        <taxon>Amycolatopsis</taxon>
    </lineage>
</organism>
<proteinExistence type="predicted"/>
<keyword evidence="2" id="KW-1185">Reference proteome</keyword>
<name>A0ABV0L988_9PSEU</name>
<gene>
    <name evidence="1" type="ORF">ABJI51_02835</name>
</gene>
<evidence type="ECO:0000313" key="1">
    <source>
        <dbReference type="EMBL" id="MEQ0557993.1"/>
    </source>
</evidence>
<dbReference type="EMBL" id="JBDZYD010000001">
    <property type="protein sequence ID" value="MEQ0557993.1"/>
    <property type="molecule type" value="Genomic_DNA"/>
</dbReference>
<reference evidence="1 2" key="1">
    <citation type="submission" date="2024-05" db="EMBL/GenBank/DDBJ databases">
        <authorList>
            <person name="Zhao H."/>
            <person name="Xu Y."/>
            <person name="Lin S."/>
            <person name="Spain J.C."/>
            <person name="Zhou N.-Y."/>
        </authorList>
    </citation>
    <scope>NUCLEOTIDE SEQUENCE [LARGE SCALE GENOMIC DNA]</scope>
    <source>
        <strain evidence="1 2">NEAU-NG30</strain>
    </source>
</reference>
<comment type="caution">
    <text evidence="1">The sequence shown here is derived from an EMBL/GenBank/DDBJ whole genome shotgun (WGS) entry which is preliminary data.</text>
</comment>
<sequence length="242" mass="25523">MTPPAFRWDGSSRAVLGDALLRLGPNRCVAEVRPDEVVLTEPPARRDRAGTAALLECGAALSTVWTVVRVLGREPLVSFRADPDRPDVVAVVGAGAPRGPSTAEWARYAALRKVGEPPPDGLRPVSLAVLGALGGEDFWPETAVRIVRPEWTAVLAQLGADLTGRSALLVTTTGDSRRHHVLAGAALHTTRLAAATRGFASRAVPLPVLAPAERARHAEVLPGLPQGLLLVGLATAKRRNSR</sequence>
<dbReference type="Proteomes" id="UP001440984">
    <property type="component" value="Unassembled WGS sequence"/>
</dbReference>
<protein>
    <submittedName>
        <fullName evidence="1">Uncharacterized protein</fullName>
    </submittedName>
</protein>